<dbReference type="EMBL" id="JNBY01000095">
    <property type="protein sequence ID" value="KDN83582.1"/>
    <property type="molecule type" value="Genomic_DNA"/>
</dbReference>
<comment type="caution">
    <text evidence="2">The sequence shown here is derived from an EMBL/GenBank/DDBJ whole genome shotgun (WGS) entry which is preliminary data.</text>
</comment>
<organism evidence="2 3">
    <name type="scientific">Kitasatospora cheerisanensis KCTC 2395</name>
    <dbReference type="NCBI Taxonomy" id="1348663"/>
    <lineage>
        <taxon>Bacteria</taxon>
        <taxon>Bacillati</taxon>
        <taxon>Actinomycetota</taxon>
        <taxon>Actinomycetes</taxon>
        <taxon>Kitasatosporales</taxon>
        <taxon>Streptomycetaceae</taxon>
        <taxon>Kitasatospora</taxon>
    </lineage>
</organism>
<dbReference type="AlphaFoldDB" id="A0A066YQS4"/>
<dbReference type="Proteomes" id="UP000027178">
    <property type="component" value="Unassembled WGS sequence"/>
</dbReference>
<dbReference type="GO" id="GO:0016787">
    <property type="term" value="F:hydrolase activity"/>
    <property type="evidence" value="ECO:0007669"/>
    <property type="project" value="UniProtKB-KW"/>
</dbReference>
<dbReference type="Pfam" id="PF12697">
    <property type="entry name" value="Abhydrolase_6"/>
    <property type="match status" value="1"/>
</dbReference>
<dbReference type="PRINTS" id="PR00111">
    <property type="entry name" value="ABHYDROLASE"/>
</dbReference>
<reference evidence="2 3" key="1">
    <citation type="submission" date="2014-05" db="EMBL/GenBank/DDBJ databases">
        <title>Draft Genome Sequence of Kitasatospora cheerisanensis KCTC 2395.</title>
        <authorList>
            <person name="Nam D.H."/>
        </authorList>
    </citation>
    <scope>NUCLEOTIDE SEQUENCE [LARGE SCALE GENOMIC DNA]</scope>
    <source>
        <strain evidence="2 3">KCTC 2395</strain>
    </source>
</reference>
<dbReference type="eggNOG" id="COG2021">
    <property type="taxonomic scope" value="Bacteria"/>
</dbReference>
<dbReference type="PRINTS" id="PR00412">
    <property type="entry name" value="EPOXHYDRLASE"/>
</dbReference>
<name>A0A066YQS4_9ACTN</name>
<dbReference type="PANTHER" id="PTHR43798:SF29">
    <property type="entry name" value="AB HYDROLASE-1 DOMAIN-CONTAINING PROTEIN"/>
    <property type="match status" value="1"/>
</dbReference>
<dbReference type="InterPro" id="IPR000639">
    <property type="entry name" value="Epox_hydrolase-like"/>
</dbReference>
<evidence type="ECO:0000259" key="1">
    <source>
        <dbReference type="Pfam" id="PF12697"/>
    </source>
</evidence>
<dbReference type="Gene3D" id="3.40.50.1820">
    <property type="entry name" value="alpha/beta hydrolase"/>
    <property type="match status" value="1"/>
</dbReference>
<dbReference type="InterPro" id="IPR029058">
    <property type="entry name" value="AB_hydrolase_fold"/>
</dbReference>
<feature type="domain" description="AB hydrolase-1" evidence="1">
    <location>
        <begin position="36"/>
        <end position="272"/>
    </location>
</feature>
<dbReference type="PATRIC" id="fig|1348663.4.peg.4899"/>
<proteinExistence type="predicted"/>
<evidence type="ECO:0000313" key="2">
    <source>
        <dbReference type="EMBL" id="KDN83582.1"/>
    </source>
</evidence>
<dbReference type="SUPFAM" id="SSF53474">
    <property type="entry name" value="alpha/beta-Hydrolases"/>
    <property type="match status" value="1"/>
</dbReference>
<dbReference type="InterPro" id="IPR000073">
    <property type="entry name" value="AB_hydrolase_1"/>
</dbReference>
<keyword evidence="2" id="KW-0378">Hydrolase</keyword>
<accession>A0A066YQS4</accession>
<dbReference type="HOGENOM" id="CLU_020336_50_4_11"/>
<dbReference type="PANTHER" id="PTHR43798">
    <property type="entry name" value="MONOACYLGLYCEROL LIPASE"/>
    <property type="match status" value="1"/>
</dbReference>
<dbReference type="InterPro" id="IPR050266">
    <property type="entry name" value="AB_hydrolase_sf"/>
</dbReference>
<keyword evidence="3" id="KW-1185">Reference proteome</keyword>
<sequence>MIRTIVVRGAAPGAYGGAMTSPSAPAVRENGTGTPLVLLHAFPLSARMWEGQLERVPGPAGDDARVVAPDQRGFGAAPLGTGEPSLDTAADDLVQLLDGLDIERAVLVGLSMGGYVAMAFARRHPERLAGLVLADTRATPDSDAVRANRERIAAAVLERGSVDLLLEENTAENLLAPGTEPELTDTVRKMIAEADPAAVAWAQRAMAARPDSLEALAALEVPAAVIVGELDTVTPLAEARMMAAALHDAELTVIPAVGHLSSLEAPETFNAAVRSFLKRLKQHGS</sequence>
<protein>
    <submittedName>
        <fullName evidence="2">Alpha/beta hydrolase</fullName>
    </submittedName>
</protein>
<evidence type="ECO:0000313" key="3">
    <source>
        <dbReference type="Proteomes" id="UP000027178"/>
    </source>
</evidence>
<gene>
    <name evidence="2" type="ORF">KCH_50640</name>
</gene>